<proteinExistence type="predicted"/>
<organism evidence="2 3">
    <name type="scientific">Streptomyces humicola</name>
    <dbReference type="NCBI Taxonomy" id="2953240"/>
    <lineage>
        <taxon>Bacteria</taxon>
        <taxon>Bacillati</taxon>
        <taxon>Actinomycetota</taxon>
        <taxon>Actinomycetes</taxon>
        <taxon>Kitasatosporales</taxon>
        <taxon>Streptomycetaceae</taxon>
        <taxon>Streptomyces</taxon>
    </lineage>
</organism>
<dbReference type="InterPro" id="IPR015330">
    <property type="entry name" value="DNA_primase/pol_bifunc_N"/>
</dbReference>
<dbReference type="EMBL" id="JANFNG010000019">
    <property type="protein sequence ID" value="MCQ4083169.1"/>
    <property type="molecule type" value="Genomic_DNA"/>
</dbReference>
<accession>A0ABT1PZV8</accession>
<keyword evidence="3" id="KW-1185">Reference proteome</keyword>
<name>A0ABT1PZV8_9ACTN</name>
<dbReference type="SMART" id="SM00943">
    <property type="entry name" value="Prim-Pol"/>
    <property type="match status" value="1"/>
</dbReference>
<dbReference type="Pfam" id="PF09250">
    <property type="entry name" value="Prim-Pol"/>
    <property type="match status" value="1"/>
</dbReference>
<feature type="domain" description="DNA primase/polymerase bifunctional N-terminal" evidence="1">
    <location>
        <begin position="31"/>
        <end position="213"/>
    </location>
</feature>
<evidence type="ECO:0000259" key="1">
    <source>
        <dbReference type="SMART" id="SM00943"/>
    </source>
</evidence>
<evidence type="ECO:0000313" key="2">
    <source>
        <dbReference type="EMBL" id="MCQ4083169.1"/>
    </source>
</evidence>
<evidence type="ECO:0000313" key="3">
    <source>
        <dbReference type="Proteomes" id="UP001057702"/>
    </source>
</evidence>
<sequence length="238" mass="25491">MREILGRRRRLKWSSQWSKAKRERSALRAAALSYAAQWKWPVLPGAGSDRAATDRDEQHRGGDRACACPRPDCAVPGGHPYDPGLLAATTDPTMIGWWWTNRPDAPVILATGGAVSAVSLPAVAGARALATLEETGVRLGPVVATPTRCVLLVAPYSFEELGELLDRHDWVPSSLRYHGRGGYVVLPPSRIAAGQVSWARPPRPGPDGGAPRLPRISVIVDTLVEAGVGSPDGSRLAY</sequence>
<dbReference type="RefSeq" id="WP_255922097.1">
    <property type="nucleotide sequence ID" value="NZ_JANFNG010000019.1"/>
</dbReference>
<protein>
    <submittedName>
        <fullName evidence="2">Bifunctional DNA primase/polymerase</fullName>
    </submittedName>
</protein>
<dbReference type="Proteomes" id="UP001057702">
    <property type="component" value="Unassembled WGS sequence"/>
</dbReference>
<gene>
    <name evidence="2" type="ORF">NGB36_21810</name>
</gene>
<comment type="caution">
    <text evidence="2">The sequence shown here is derived from an EMBL/GenBank/DDBJ whole genome shotgun (WGS) entry which is preliminary data.</text>
</comment>
<reference evidence="2" key="1">
    <citation type="submission" date="2022-06" db="EMBL/GenBank/DDBJ databases">
        <title>Draft genome sequence of Streptomyces sp. RB6PN25 isolated from peat swamp forest in Thailand.</title>
        <authorList>
            <person name="Duangmal K."/>
            <person name="Klaysubun C."/>
        </authorList>
    </citation>
    <scope>NUCLEOTIDE SEQUENCE</scope>
    <source>
        <strain evidence="2">RB6PN25</strain>
    </source>
</reference>